<evidence type="ECO:0000313" key="8">
    <source>
        <dbReference type="EMBL" id="MBL0885600.1"/>
    </source>
</evidence>
<dbReference type="PANTHER" id="PTHR43619:SF2">
    <property type="entry name" value="S-ADENOSYL-L-METHIONINE-DEPENDENT METHYLTRANSFERASES SUPERFAMILY PROTEIN"/>
    <property type="match status" value="1"/>
</dbReference>
<dbReference type="NCBIfam" id="TIGR00027">
    <property type="entry name" value="mthyl_TIGR00027"/>
    <property type="match status" value="1"/>
</dbReference>
<dbReference type="RefSeq" id="WP_201845429.1">
    <property type="nucleotide sequence ID" value="NZ_JABBYC010000004.1"/>
</dbReference>
<dbReference type="InterPro" id="IPR011610">
    <property type="entry name" value="SAM_mthyl_Trfase_ML2640-like"/>
</dbReference>
<keyword evidence="9" id="KW-1185">Reference proteome</keyword>
<gene>
    <name evidence="8" type="ORF">HGK34_04770</name>
</gene>
<evidence type="ECO:0000256" key="4">
    <source>
        <dbReference type="ARBA" id="ARBA00022679"/>
    </source>
</evidence>
<keyword evidence="4 8" id="KW-0808">Transferase</keyword>
<dbReference type="GO" id="GO:0008168">
    <property type="term" value="F:methyltransferase activity"/>
    <property type="evidence" value="ECO:0007669"/>
    <property type="project" value="UniProtKB-KW"/>
</dbReference>
<comment type="similarity">
    <text evidence="2 6">Belongs to the UPF0677 family.</text>
</comment>
<dbReference type="EC" id="2.1.1.-" evidence="6"/>
<feature type="region of interest" description="Disordered" evidence="7">
    <location>
        <begin position="128"/>
        <end position="149"/>
    </location>
</feature>
<dbReference type="EMBL" id="JABBYC010000004">
    <property type="protein sequence ID" value="MBL0885600.1"/>
    <property type="molecule type" value="Genomic_DNA"/>
</dbReference>
<organism evidence="8 9">
    <name type="scientific">Myceligenerans indicum</name>
    <dbReference type="NCBI Taxonomy" id="2593663"/>
    <lineage>
        <taxon>Bacteria</taxon>
        <taxon>Bacillati</taxon>
        <taxon>Actinomycetota</taxon>
        <taxon>Actinomycetes</taxon>
        <taxon>Micrococcales</taxon>
        <taxon>Promicromonosporaceae</taxon>
        <taxon>Myceligenerans</taxon>
    </lineage>
</organism>
<reference evidence="8 9" key="1">
    <citation type="journal article" date="2021" name="Arch. Microbiol.">
        <title>Myceligenerans indicum sp. nov., an actinobacterium isolated from mangrove sediment of Sundarbans, India.</title>
        <authorList>
            <person name="Asha K."/>
            <person name="Bhadury P."/>
        </authorList>
    </citation>
    <scope>NUCLEOTIDE SEQUENCE [LARGE SCALE GENOMIC DNA]</scope>
    <source>
        <strain evidence="8 9">I2</strain>
    </source>
</reference>
<dbReference type="InterPro" id="IPR029063">
    <property type="entry name" value="SAM-dependent_MTases_sf"/>
</dbReference>
<evidence type="ECO:0000313" key="9">
    <source>
        <dbReference type="Proteomes" id="UP000675409"/>
    </source>
</evidence>
<proteinExistence type="inferred from homology"/>
<dbReference type="PANTHER" id="PTHR43619">
    <property type="entry name" value="S-ADENOSYL-L-METHIONINE-DEPENDENT METHYLTRANSFERASE YKTD-RELATED"/>
    <property type="match status" value="1"/>
</dbReference>
<dbReference type="Pfam" id="PF04072">
    <property type="entry name" value="LCM"/>
    <property type="match status" value="1"/>
</dbReference>
<comment type="caution">
    <text evidence="8">The sequence shown here is derived from an EMBL/GenBank/DDBJ whole genome shotgun (WGS) entry which is preliminary data.</text>
</comment>
<evidence type="ECO:0000256" key="5">
    <source>
        <dbReference type="ARBA" id="ARBA00022691"/>
    </source>
</evidence>
<protein>
    <recommendedName>
        <fullName evidence="6">S-adenosyl-L-methionine-dependent methyltransferase</fullName>
        <ecNumber evidence="6">2.1.1.-</ecNumber>
    </recommendedName>
</protein>
<dbReference type="GO" id="GO:0032259">
    <property type="term" value="P:methylation"/>
    <property type="evidence" value="ECO:0007669"/>
    <property type="project" value="UniProtKB-KW"/>
</dbReference>
<dbReference type="Gene3D" id="3.40.50.150">
    <property type="entry name" value="Vaccinia Virus protein VP39"/>
    <property type="match status" value="1"/>
</dbReference>
<keyword evidence="5 6" id="KW-0949">S-adenosyl-L-methionine</keyword>
<name>A0ABS1LH92_9MICO</name>
<evidence type="ECO:0000256" key="3">
    <source>
        <dbReference type="ARBA" id="ARBA00022603"/>
    </source>
</evidence>
<dbReference type="Proteomes" id="UP000675409">
    <property type="component" value="Unassembled WGS sequence"/>
</dbReference>
<evidence type="ECO:0000256" key="2">
    <source>
        <dbReference type="ARBA" id="ARBA00008138"/>
    </source>
</evidence>
<comment type="function">
    <text evidence="1 6">Exhibits S-adenosyl-L-methionine-dependent methyltransferase activity.</text>
</comment>
<evidence type="ECO:0000256" key="1">
    <source>
        <dbReference type="ARBA" id="ARBA00003907"/>
    </source>
</evidence>
<evidence type="ECO:0000256" key="7">
    <source>
        <dbReference type="SAM" id="MobiDB-lite"/>
    </source>
</evidence>
<dbReference type="InterPro" id="IPR007213">
    <property type="entry name" value="Ppm1/Ppm2/Tcmp"/>
</dbReference>
<accession>A0ABS1LH92</accession>
<keyword evidence="3 6" id="KW-0489">Methyltransferase</keyword>
<evidence type="ECO:0000256" key="6">
    <source>
        <dbReference type="RuleBase" id="RU362030"/>
    </source>
</evidence>
<dbReference type="SUPFAM" id="SSF53335">
    <property type="entry name" value="S-adenosyl-L-methionine-dependent methyltransferases"/>
    <property type="match status" value="1"/>
</dbReference>
<sequence>MSTQTRLEAVAATARWTAAARARETARDDRLFADPFAEHLAGDDGPDLLFHFHPRYASDLGNPYLPVRTRYFDDVLLGNVRAGMQVVGIGAGLDVRPFRLDWPDDVRVFEVDQPSVFAYKDPIVTARADSDGDGDDGGDGGGARAGGPRLRCSRTTVPTELSAGWERKLLDAGFDPERPTIWFAEGVSYYLPEDVARQVLRTVRQHSAPGSMIVFDMIGEGIFRLSYMREFLDRLSAANSPWLWGNDDPVAFMRECGWPGARYVEPGDQEANFGRWTATSAPAVANVPRMFLVTAEVTD</sequence>